<organism evidence="3 4">
    <name type="scientific">Crotalaria pallida</name>
    <name type="common">Smooth rattlebox</name>
    <name type="synonym">Crotalaria striata</name>
    <dbReference type="NCBI Taxonomy" id="3830"/>
    <lineage>
        <taxon>Eukaryota</taxon>
        <taxon>Viridiplantae</taxon>
        <taxon>Streptophyta</taxon>
        <taxon>Embryophyta</taxon>
        <taxon>Tracheophyta</taxon>
        <taxon>Spermatophyta</taxon>
        <taxon>Magnoliopsida</taxon>
        <taxon>eudicotyledons</taxon>
        <taxon>Gunneridae</taxon>
        <taxon>Pentapetalae</taxon>
        <taxon>rosids</taxon>
        <taxon>fabids</taxon>
        <taxon>Fabales</taxon>
        <taxon>Fabaceae</taxon>
        <taxon>Papilionoideae</taxon>
        <taxon>50 kb inversion clade</taxon>
        <taxon>genistoids sensu lato</taxon>
        <taxon>core genistoids</taxon>
        <taxon>Crotalarieae</taxon>
        <taxon>Crotalaria</taxon>
    </lineage>
</organism>
<name>A0AAN9EZE5_CROPI</name>
<keyword evidence="1" id="KW-0234">DNA repair</keyword>
<comment type="cofactor">
    <cofactor evidence="1">
        <name>Mg(2+)</name>
        <dbReference type="ChEBI" id="CHEBI:18420"/>
    </cofactor>
</comment>
<dbReference type="EC" id="5.6.2.3" evidence="1"/>
<evidence type="ECO:0000259" key="2">
    <source>
        <dbReference type="Pfam" id="PF05970"/>
    </source>
</evidence>
<dbReference type="AlphaFoldDB" id="A0AAN9EZE5"/>
<dbReference type="InterPro" id="IPR010285">
    <property type="entry name" value="DNA_helicase_pif1-like_DEAD"/>
</dbReference>
<dbReference type="SUPFAM" id="SSF52540">
    <property type="entry name" value="P-loop containing nucleoside triphosphate hydrolases"/>
    <property type="match status" value="1"/>
</dbReference>
<dbReference type="GO" id="GO:0006310">
    <property type="term" value="P:DNA recombination"/>
    <property type="evidence" value="ECO:0007669"/>
    <property type="project" value="UniProtKB-KW"/>
</dbReference>
<evidence type="ECO:0000313" key="4">
    <source>
        <dbReference type="Proteomes" id="UP001372338"/>
    </source>
</evidence>
<comment type="catalytic activity">
    <reaction evidence="1">
        <text>ATP + H2O = ADP + phosphate + H(+)</text>
        <dbReference type="Rhea" id="RHEA:13065"/>
        <dbReference type="ChEBI" id="CHEBI:15377"/>
        <dbReference type="ChEBI" id="CHEBI:15378"/>
        <dbReference type="ChEBI" id="CHEBI:30616"/>
        <dbReference type="ChEBI" id="CHEBI:43474"/>
        <dbReference type="ChEBI" id="CHEBI:456216"/>
        <dbReference type="EC" id="5.6.2.3"/>
    </reaction>
</comment>
<keyword evidence="1" id="KW-0378">Hydrolase</keyword>
<sequence>MPVPQCDPSALMSNTLIVEQLDFNKEILAQEFISLQNTMTNEQRIAFDEIMHAIDTKKGGFFFLNGYGGTGKTFLWHALTANLRSKGEIVLCVASSGIAATLLPDNSTLKIFHPYSHHREFNL</sequence>
<dbReference type="Proteomes" id="UP001372338">
    <property type="component" value="Unassembled WGS sequence"/>
</dbReference>
<gene>
    <name evidence="3" type="ORF">RIF29_19380</name>
</gene>
<dbReference type="GO" id="GO:0043139">
    <property type="term" value="F:5'-3' DNA helicase activity"/>
    <property type="evidence" value="ECO:0007669"/>
    <property type="project" value="UniProtKB-EC"/>
</dbReference>
<dbReference type="Gene3D" id="3.40.50.300">
    <property type="entry name" value="P-loop containing nucleotide triphosphate hydrolases"/>
    <property type="match status" value="1"/>
</dbReference>
<protein>
    <recommendedName>
        <fullName evidence="1">ATP-dependent DNA helicase</fullName>
        <ecNumber evidence="1">5.6.2.3</ecNumber>
    </recommendedName>
</protein>
<evidence type="ECO:0000256" key="1">
    <source>
        <dbReference type="RuleBase" id="RU363044"/>
    </source>
</evidence>
<evidence type="ECO:0000313" key="3">
    <source>
        <dbReference type="EMBL" id="KAK7266729.1"/>
    </source>
</evidence>
<dbReference type="PANTHER" id="PTHR10492">
    <property type="match status" value="1"/>
</dbReference>
<comment type="similarity">
    <text evidence="1">Belongs to the helicase family.</text>
</comment>
<dbReference type="PANTHER" id="PTHR10492:SF57">
    <property type="entry name" value="ATP-DEPENDENT DNA HELICASE"/>
    <property type="match status" value="1"/>
</dbReference>
<keyword evidence="1" id="KW-0347">Helicase</keyword>
<accession>A0AAN9EZE5</accession>
<dbReference type="Pfam" id="PF05970">
    <property type="entry name" value="PIF1"/>
    <property type="match status" value="1"/>
</dbReference>
<dbReference type="GO" id="GO:0016787">
    <property type="term" value="F:hydrolase activity"/>
    <property type="evidence" value="ECO:0007669"/>
    <property type="project" value="UniProtKB-KW"/>
</dbReference>
<keyword evidence="1" id="KW-0547">Nucleotide-binding</keyword>
<keyword evidence="1" id="KW-0233">DNA recombination</keyword>
<reference evidence="3 4" key="1">
    <citation type="submission" date="2024-01" db="EMBL/GenBank/DDBJ databases">
        <title>The genomes of 5 underutilized Papilionoideae crops provide insights into root nodulation and disease resistanc.</title>
        <authorList>
            <person name="Yuan L."/>
        </authorList>
    </citation>
    <scope>NUCLEOTIDE SEQUENCE [LARGE SCALE GENOMIC DNA]</scope>
    <source>
        <strain evidence="3">ZHUSHIDOU_FW_LH</strain>
        <tissue evidence="3">Leaf</tissue>
    </source>
</reference>
<dbReference type="InterPro" id="IPR027417">
    <property type="entry name" value="P-loop_NTPase"/>
</dbReference>
<dbReference type="GO" id="GO:0000723">
    <property type="term" value="P:telomere maintenance"/>
    <property type="evidence" value="ECO:0007669"/>
    <property type="project" value="InterPro"/>
</dbReference>
<dbReference type="GO" id="GO:0006281">
    <property type="term" value="P:DNA repair"/>
    <property type="evidence" value="ECO:0007669"/>
    <property type="project" value="UniProtKB-KW"/>
</dbReference>
<comment type="caution">
    <text evidence="3">The sequence shown here is derived from an EMBL/GenBank/DDBJ whole genome shotgun (WGS) entry which is preliminary data.</text>
</comment>
<keyword evidence="1" id="KW-0067">ATP-binding</keyword>
<proteinExistence type="inferred from homology"/>
<keyword evidence="4" id="KW-1185">Reference proteome</keyword>
<dbReference type="GO" id="GO:0005524">
    <property type="term" value="F:ATP binding"/>
    <property type="evidence" value="ECO:0007669"/>
    <property type="project" value="UniProtKB-KW"/>
</dbReference>
<feature type="domain" description="DNA helicase Pif1-like DEAD-box helicase" evidence="2">
    <location>
        <begin position="39"/>
        <end position="109"/>
    </location>
</feature>
<dbReference type="EMBL" id="JAYWIO010000004">
    <property type="protein sequence ID" value="KAK7266729.1"/>
    <property type="molecule type" value="Genomic_DNA"/>
</dbReference>
<keyword evidence="1" id="KW-0227">DNA damage</keyword>